<name>A0A849L2A0_9RHOB</name>
<dbReference type="EMBL" id="JABFBC010000001">
    <property type="protein sequence ID" value="NNU80399.1"/>
    <property type="molecule type" value="Genomic_DNA"/>
</dbReference>
<gene>
    <name evidence="1" type="ORF">HMH01_08085</name>
</gene>
<dbReference type="Proteomes" id="UP000572377">
    <property type="component" value="Unassembled WGS sequence"/>
</dbReference>
<accession>A0A849L2A0</accession>
<sequence>MDKRTLGVGLRLRIHRLDQVTEKMKKAGPHRGEENFEFLGKVMPDRARRKQSLERVLA</sequence>
<evidence type="ECO:0000313" key="2">
    <source>
        <dbReference type="Proteomes" id="UP000572377"/>
    </source>
</evidence>
<evidence type="ECO:0000313" key="1">
    <source>
        <dbReference type="EMBL" id="NNU80399.1"/>
    </source>
</evidence>
<reference evidence="1 2" key="1">
    <citation type="submission" date="2020-05" db="EMBL/GenBank/DDBJ databases">
        <title>Gimesia benthica sp. nov., a novel planctomycete isolated from a deep-sea water sample of the Northwest Indian Ocean.</title>
        <authorList>
            <person name="Wang J."/>
            <person name="Ruan C."/>
            <person name="Song L."/>
            <person name="Zhu Y."/>
            <person name="Li A."/>
            <person name="Zheng X."/>
            <person name="Wang L."/>
            <person name="Lu Z."/>
            <person name="Huang Y."/>
            <person name="Du W."/>
            <person name="Zhou Y."/>
            <person name="Huang L."/>
            <person name="Dai X."/>
        </authorList>
    </citation>
    <scope>NUCLEOTIDE SEQUENCE [LARGE SCALE GENOMIC DNA]</scope>
    <source>
        <strain evidence="1 2">YYQ-30</strain>
    </source>
</reference>
<protein>
    <submittedName>
        <fullName evidence="1">Uncharacterized protein</fullName>
    </submittedName>
</protein>
<comment type="caution">
    <text evidence="1">The sequence shown here is derived from an EMBL/GenBank/DDBJ whole genome shotgun (WGS) entry which is preliminary data.</text>
</comment>
<dbReference type="RefSeq" id="WP_171324134.1">
    <property type="nucleotide sequence ID" value="NZ_JABFBC010000001.1"/>
</dbReference>
<organism evidence="1 2">
    <name type="scientific">Halovulum dunhuangense</name>
    <dbReference type="NCBI Taxonomy" id="1505036"/>
    <lineage>
        <taxon>Bacteria</taxon>
        <taxon>Pseudomonadati</taxon>
        <taxon>Pseudomonadota</taxon>
        <taxon>Alphaproteobacteria</taxon>
        <taxon>Rhodobacterales</taxon>
        <taxon>Paracoccaceae</taxon>
        <taxon>Halovulum</taxon>
    </lineage>
</organism>
<proteinExistence type="predicted"/>
<keyword evidence="2" id="KW-1185">Reference proteome</keyword>
<dbReference type="AlphaFoldDB" id="A0A849L2A0"/>